<keyword evidence="3" id="KW-1185">Reference proteome</keyword>
<dbReference type="AlphaFoldDB" id="A0A073ITR4"/>
<proteinExistence type="predicted"/>
<dbReference type="GO" id="GO:0046872">
    <property type="term" value="F:metal ion binding"/>
    <property type="evidence" value="ECO:0007669"/>
    <property type="project" value="UniProtKB-KW"/>
</dbReference>
<dbReference type="GO" id="GO:0008725">
    <property type="term" value="F:DNA-3-methyladenine glycosylase activity"/>
    <property type="evidence" value="ECO:0007669"/>
    <property type="project" value="InterPro"/>
</dbReference>
<dbReference type="InterPro" id="IPR011257">
    <property type="entry name" value="DNA_glycosylase"/>
</dbReference>
<dbReference type="InterPro" id="IPR005019">
    <property type="entry name" value="Adenine_glyco"/>
</dbReference>
<dbReference type="Pfam" id="PF03352">
    <property type="entry name" value="Adenine_glyco"/>
    <property type="match status" value="1"/>
</dbReference>
<feature type="binding site" evidence="1">
    <location>
        <position position="175"/>
    </location>
    <ligand>
        <name>Zn(2+)</name>
        <dbReference type="ChEBI" id="CHEBI:29105"/>
    </ligand>
</feature>
<dbReference type="Gene3D" id="1.10.340.30">
    <property type="entry name" value="Hypothetical protein, domain 2"/>
    <property type="match status" value="1"/>
</dbReference>
<keyword evidence="1" id="KW-0862">Zinc</keyword>
<evidence type="ECO:0000313" key="2">
    <source>
        <dbReference type="EMBL" id="KEJ88797.1"/>
    </source>
</evidence>
<feature type="binding site" evidence="1">
    <location>
        <position position="18"/>
    </location>
    <ligand>
        <name>Zn(2+)</name>
        <dbReference type="ChEBI" id="CHEBI:29105"/>
    </ligand>
</feature>
<gene>
    <name evidence="2" type="ORF">DSW25_14220</name>
</gene>
<dbReference type="GO" id="GO:0006284">
    <property type="term" value="P:base-excision repair"/>
    <property type="evidence" value="ECO:0007669"/>
    <property type="project" value="InterPro"/>
</dbReference>
<evidence type="ECO:0000313" key="3">
    <source>
        <dbReference type="Proteomes" id="UP000027734"/>
    </source>
</evidence>
<organism evidence="2 3">
    <name type="scientific">Sulfitobacter donghicola DSW-25 = KCTC 12864 = JCM 14565</name>
    <dbReference type="NCBI Taxonomy" id="1300350"/>
    <lineage>
        <taxon>Bacteria</taxon>
        <taxon>Pseudomonadati</taxon>
        <taxon>Pseudomonadota</taxon>
        <taxon>Alphaproteobacteria</taxon>
        <taxon>Rhodobacterales</taxon>
        <taxon>Roseobacteraceae</taxon>
        <taxon>Sulfitobacter</taxon>
    </lineage>
</organism>
<dbReference type="STRING" id="1300350.Z948_2321"/>
<dbReference type="InterPro" id="IPR052891">
    <property type="entry name" value="DNA-3mA_glycosylase"/>
</dbReference>
<dbReference type="SUPFAM" id="SSF48150">
    <property type="entry name" value="DNA-glycosylase"/>
    <property type="match status" value="1"/>
</dbReference>
<comment type="caution">
    <text evidence="2">The sequence shown here is derived from an EMBL/GenBank/DDBJ whole genome shotgun (WGS) entry which is preliminary data.</text>
</comment>
<feature type="binding site" evidence="1">
    <location>
        <position position="5"/>
    </location>
    <ligand>
        <name>Zn(2+)</name>
        <dbReference type="ChEBI" id="CHEBI:29105"/>
    </ligand>
</feature>
<dbReference type="PANTHER" id="PTHR30037">
    <property type="entry name" value="DNA-3-METHYLADENINE GLYCOSYLASE 1"/>
    <property type="match status" value="1"/>
</dbReference>
<feature type="binding site" evidence="1">
    <location>
        <position position="179"/>
    </location>
    <ligand>
        <name>Zn(2+)</name>
        <dbReference type="ChEBI" id="CHEBI:29105"/>
    </ligand>
</feature>
<dbReference type="EMBL" id="JAMC01000005">
    <property type="protein sequence ID" value="KEJ88797.1"/>
    <property type="molecule type" value="Genomic_DNA"/>
</dbReference>
<accession>A0A073ITR4</accession>
<sequence length="197" mass="22234">MMTACEWAGPEKIYIDYHNTEWGVPEYDSRALWEKLILDGFQAGLSWITILKKRDAFREAFEGFDPNIIAEWGEQDVQRLLGNAGIIRHRGKIEAAITNAKAWQRIEADIGFDKFMWNYVGGSPIQNKFEKQSDVPPKTELSEKVSKDLKKAGFKFCGPTIVYAWMEACGLVNDHLVGCPRHAVVAGMARVDPAKEA</sequence>
<dbReference type="eggNOG" id="COG2818">
    <property type="taxonomic scope" value="Bacteria"/>
</dbReference>
<name>A0A073ITR4_9RHOB</name>
<dbReference type="Proteomes" id="UP000027734">
    <property type="component" value="Unassembled WGS sequence"/>
</dbReference>
<protein>
    <submittedName>
        <fullName evidence="2">DNA-3-methyladenine glycosylase</fullName>
    </submittedName>
</protein>
<evidence type="ECO:0000256" key="1">
    <source>
        <dbReference type="PIRSR" id="PIRSR605019-1"/>
    </source>
</evidence>
<reference evidence="2 3" key="1">
    <citation type="submission" date="2014-01" db="EMBL/GenBank/DDBJ databases">
        <title>Sulfitobacter donghicola JCM 14565 Genome Sequencing.</title>
        <authorList>
            <person name="Lai Q."/>
            <person name="Hong Z."/>
        </authorList>
    </citation>
    <scope>NUCLEOTIDE SEQUENCE [LARGE SCALE GENOMIC DNA]</scope>
    <source>
        <strain evidence="2 3">JCM 14565</strain>
    </source>
</reference>
<keyword evidence="1" id="KW-0479">Metal-binding</keyword>
<dbReference type="PANTHER" id="PTHR30037:SF4">
    <property type="entry name" value="DNA-3-METHYLADENINE GLYCOSYLASE I"/>
    <property type="match status" value="1"/>
</dbReference>